<protein>
    <submittedName>
        <fullName evidence="2">Polysaccharide pyruvyl transferase family protein</fullName>
    </submittedName>
</protein>
<dbReference type="EMBL" id="JBHLUH010000060">
    <property type="protein sequence ID" value="MFC0531624.1"/>
    <property type="molecule type" value="Genomic_DNA"/>
</dbReference>
<dbReference type="Proteomes" id="UP001589867">
    <property type="component" value="Unassembled WGS sequence"/>
</dbReference>
<organism evidence="2 3">
    <name type="scientific">Phytohabitans kaempferiae</name>
    <dbReference type="NCBI Taxonomy" id="1620943"/>
    <lineage>
        <taxon>Bacteria</taxon>
        <taxon>Bacillati</taxon>
        <taxon>Actinomycetota</taxon>
        <taxon>Actinomycetes</taxon>
        <taxon>Micromonosporales</taxon>
        <taxon>Micromonosporaceae</taxon>
    </lineage>
</organism>
<keyword evidence="3" id="KW-1185">Reference proteome</keyword>
<accession>A0ABV6MAL2</accession>
<keyword evidence="2" id="KW-0808">Transferase</keyword>
<proteinExistence type="predicted"/>
<gene>
    <name evidence="2" type="ORF">ACFFIA_28655</name>
</gene>
<sequence>MVDQDSTGPTILLRSSWQTSNIGDVAHSPGALRAIARHAPGARLILWPVQIDQRERNMFATAFPEVDIVDGELRPDGATTPELDAALAAADVLVHGSGPSLVRAEDMLVWAATTGKPYGFFGVSLDPLNPMFTGALDEIETMVRSLGRSGIDEHLLAALDGAAFVYCRDSITERLLRALDLACPTVAFGPDATLAFDVLDEVTAARVKAEYGLVDGAYLCAVPRLRWTPYFEMRGEPPSLQDARRTAYNELWVDHDLGVLAAVIVVYVRQTGNPVLVAPEMAYAVGLAQRYFGGSLPADVRPHVHVLDRFWSAPEAMTVYRDAQAVVSIECHSPLMATSQGTPAIYLRQPTDTVKGRMYADLGAHARITEIGDGPLPAVTALRRILDDPATARAQTRAIRDRAHQHLHTMARRVVACAEAAPASVLTSGSHKE</sequence>
<evidence type="ECO:0000259" key="1">
    <source>
        <dbReference type="Pfam" id="PF04230"/>
    </source>
</evidence>
<evidence type="ECO:0000313" key="2">
    <source>
        <dbReference type="EMBL" id="MFC0531624.1"/>
    </source>
</evidence>
<reference evidence="2 3" key="1">
    <citation type="submission" date="2024-09" db="EMBL/GenBank/DDBJ databases">
        <authorList>
            <person name="Sun Q."/>
            <person name="Mori K."/>
        </authorList>
    </citation>
    <scope>NUCLEOTIDE SEQUENCE [LARGE SCALE GENOMIC DNA]</scope>
    <source>
        <strain evidence="2 3">TBRC 3947</strain>
    </source>
</reference>
<name>A0ABV6MAL2_9ACTN</name>
<dbReference type="InterPro" id="IPR007345">
    <property type="entry name" value="Polysacch_pyruvyl_Trfase"/>
</dbReference>
<evidence type="ECO:0000313" key="3">
    <source>
        <dbReference type="Proteomes" id="UP001589867"/>
    </source>
</evidence>
<dbReference type="Pfam" id="PF04230">
    <property type="entry name" value="PS_pyruv_trans"/>
    <property type="match status" value="1"/>
</dbReference>
<feature type="domain" description="Polysaccharide pyruvyl transferase" evidence="1">
    <location>
        <begin position="21"/>
        <end position="347"/>
    </location>
</feature>
<dbReference type="GO" id="GO:0016740">
    <property type="term" value="F:transferase activity"/>
    <property type="evidence" value="ECO:0007669"/>
    <property type="project" value="UniProtKB-KW"/>
</dbReference>
<dbReference type="RefSeq" id="WP_377256355.1">
    <property type="nucleotide sequence ID" value="NZ_JBHLUH010000060.1"/>
</dbReference>
<comment type="caution">
    <text evidence="2">The sequence shown here is derived from an EMBL/GenBank/DDBJ whole genome shotgun (WGS) entry which is preliminary data.</text>
</comment>